<dbReference type="PANTHER" id="PTHR43527:SF2">
    <property type="entry name" value="4-DIPHOSPHOCYTIDYL-2-C-METHYL-D-ERYTHRITOL KINASE, CHLOROPLASTIC"/>
    <property type="match status" value="1"/>
</dbReference>
<keyword evidence="5 9" id="KW-0547">Nucleotide-binding</keyword>
<comment type="similarity">
    <text evidence="1 9">Belongs to the GHMP kinase family. IspE subfamily.</text>
</comment>
<dbReference type="RefSeq" id="WP_166148757.1">
    <property type="nucleotide sequence ID" value="NZ_JAANYN010000007.1"/>
</dbReference>
<organism evidence="12 13">
    <name type="scientific">Cyclobacterium plantarum</name>
    <dbReference type="NCBI Taxonomy" id="2716263"/>
    <lineage>
        <taxon>Bacteria</taxon>
        <taxon>Pseudomonadati</taxon>
        <taxon>Bacteroidota</taxon>
        <taxon>Cytophagia</taxon>
        <taxon>Cytophagales</taxon>
        <taxon>Cyclobacteriaceae</taxon>
        <taxon>Cyclobacterium</taxon>
    </lineage>
</organism>
<proteinExistence type="inferred from homology"/>
<feature type="domain" description="GHMP kinase N-terminal" evidence="10">
    <location>
        <begin position="63"/>
        <end position="138"/>
    </location>
</feature>
<evidence type="ECO:0000313" key="12">
    <source>
        <dbReference type="EMBL" id="NHE58399.1"/>
    </source>
</evidence>
<feature type="domain" description="GHMP kinase C-terminal" evidence="11">
    <location>
        <begin position="199"/>
        <end position="251"/>
    </location>
</feature>
<evidence type="ECO:0000313" key="13">
    <source>
        <dbReference type="Proteomes" id="UP000649799"/>
    </source>
</evidence>
<comment type="function">
    <text evidence="9">Catalyzes the phosphorylation of the position 2 hydroxy group of 4-diphosphocytidyl-2C-methyl-D-erythritol.</text>
</comment>
<comment type="pathway">
    <text evidence="9">Isoprenoid biosynthesis; isopentenyl diphosphate biosynthesis via DXP pathway; isopentenyl diphosphate from 1-deoxy-D-xylulose 5-phosphate: step 3/6.</text>
</comment>
<evidence type="ECO:0000256" key="5">
    <source>
        <dbReference type="ARBA" id="ARBA00022741"/>
    </source>
</evidence>
<protein>
    <recommendedName>
        <fullName evidence="3 9">4-diphosphocytidyl-2-C-methyl-D-erythritol kinase</fullName>
        <shortName evidence="9">CMK</shortName>
        <ecNumber evidence="2 9">2.7.1.148</ecNumber>
    </recommendedName>
    <alternativeName>
        <fullName evidence="8 9">4-(cytidine-5'-diphospho)-2-C-methyl-D-erythritol kinase</fullName>
    </alternativeName>
</protein>
<gene>
    <name evidence="9" type="primary">ispE</name>
    <name evidence="12" type="ORF">G9Q97_16435</name>
</gene>
<dbReference type="SUPFAM" id="SSF54211">
    <property type="entry name" value="Ribosomal protein S5 domain 2-like"/>
    <property type="match status" value="1"/>
</dbReference>
<dbReference type="EC" id="2.7.1.148" evidence="2 9"/>
<dbReference type="InterPro" id="IPR036554">
    <property type="entry name" value="GHMP_kinase_C_sf"/>
</dbReference>
<keyword evidence="7 9" id="KW-0067">ATP-binding</keyword>
<reference evidence="12 13" key="1">
    <citation type="submission" date="2020-03" db="EMBL/GenBank/DDBJ databases">
        <title>Cyclobacterium plantarum sp. nov., a marine bacterium isolated from a coastal-marine wetland.</title>
        <authorList>
            <person name="Sanchez-Porro C."/>
            <person name="Ventosa A."/>
            <person name="Amoozegar M."/>
        </authorList>
    </citation>
    <scope>NUCLEOTIDE SEQUENCE [LARGE SCALE GENOMIC DNA]</scope>
    <source>
        <strain evidence="12 13">GBPx2</strain>
    </source>
</reference>
<dbReference type="SUPFAM" id="SSF55060">
    <property type="entry name" value="GHMP Kinase, C-terminal domain"/>
    <property type="match status" value="1"/>
</dbReference>
<evidence type="ECO:0000256" key="9">
    <source>
        <dbReference type="HAMAP-Rule" id="MF_00061"/>
    </source>
</evidence>
<dbReference type="Gene3D" id="3.30.70.890">
    <property type="entry name" value="GHMP kinase, C-terminal domain"/>
    <property type="match status" value="1"/>
</dbReference>
<evidence type="ECO:0000259" key="11">
    <source>
        <dbReference type="Pfam" id="PF08544"/>
    </source>
</evidence>
<dbReference type="HAMAP" id="MF_00061">
    <property type="entry name" value="IspE"/>
    <property type="match status" value="1"/>
</dbReference>
<dbReference type="PANTHER" id="PTHR43527">
    <property type="entry name" value="4-DIPHOSPHOCYTIDYL-2-C-METHYL-D-ERYTHRITOL KINASE, CHLOROPLASTIC"/>
    <property type="match status" value="1"/>
</dbReference>
<dbReference type="PIRSF" id="PIRSF010376">
    <property type="entry name" value="IspE"/>
    <property type="match status" value="1"/>
</dbReference>
<accession>A0ABX0HDI9</accession>
<dbReference type="Gene3D" id="3.30.230.10">
    <property type="match status" value="1"/>
</dbReference>
<name>A0ABX0HDI9_9BACT</name>
<evidence type="ECO:0000256" key="6">
    <source>
        <dbReference type="ARBA" id="ARBA00022777"/>
    </source>
</evidence>
<dbReference type="NCBIfam" id="TIGR00154">
    <property type="entry name" value="ispE"/>
    <property type="match status" value="1"/>
</dbReference>
<evidence type="ECO:0000256" key="4">
    <source>
        <dbReference type="ARBA" id="ARBA00022679"/>
    </source>
</evidence>
<dbReference type="Pfam" id="PF08544">
    <property type="entry name" value="GHMP_kinases_C"/>
    <property type="match status" value="1"/>
</dbReference>
<evidence type="ECO:0000256" key="2">
    <source>
        <dbReference type="ARBA" id="ARBA00012052"/>
    </source>
</evidence>
<keyword evidence="9" id="KW-0414">Isoprene biosynthesis</keyword>
<dbReference type="GO" id="GO:0050515">
    <property type="term" value="F:4-(cytidine 5'-diphospho)-2-C-methyl-D-erythritol kinase activity"/>
    <property type="evidence" value="ECO:0007669"/>
    <property type="project" value="UniProtKB-EC"/>
</dbReference>
<evidence type="ECO:0000256" key="8">
    <source>
        <dbReference type="ARBA" id="ARBA00032554"/>
    </source>
</evidence>
<dbReference type="EMBL" id="JAANYN010000007">
    <property type="protein sequence ID" value="NHE58399.1"/>
    <property type="molecule type" value="Genomic_DNA"/>
</dbReference>
<dbReference type="InterPro" id="IPR006204">
    <property type="entry name" value="GHMP_kinase_N_dom"/>
</dbReference>
<keyword evidence="4 9" id="KW-0808">Transferase</keyword>
<feature type="active site" evidence="9">
    <location>
        <position position="8"/>
    </location>
</feature>
<feature type="active site" evidence="9">
    <location>
        <position position="133"/>
    </location>
</feature>
<evidence type="ECO:0000256" key="7">
    <source>
        <dbReference type="ARBA" id="ARBA00022840"/>
    </source>
</evidence>
<dbReference type="InterPro" id="IPR013750">
    <property type="entry name" value="GHMP_kinase_C_dom"/>
</dbReference>
<dbReference type="InterPro" id="IPR014721">
    <property type="entry name" value="Ribsml_uS5_D2-typ_fold_subgr"/>
</dbReference>
<dbReference type="Pfam" id="PF00288">
    <property type="entry name" value="GHMP_kinases_N"/>
    <property type="match status" value="1"/>
</dbReference>
<keyword evidence="6 9" id="KW-0418">Kinase</keyword>
<keyword evidence="13" id="KW-1185">Reference proteome</keyword>
<comment type="caution">
    <text evidence="12">The sequence shown here is derived from an EMBL/GenBank/DDBJ whole genome shotgun (WGS) entry which is preliminary data.</text>
</comment>
<dbReference type="InterPro" id="IPR020568">
    <property type="entry name" value="Ribosomal_Su5_D2-typ_SF"/>
</dbReference>
<evidence type="ECO:0000256" key="1">
    <source>
        <dbReference type="ARBA" id="ARBA00009684"/>
    </source>
</evidence>
<evidence type="ECO:0000259" key="10">
    <source>
        <dbReference type="Pfam" id="PF00288"/>
    </source>
</evidence>
<sequence length="269" mass="29497">MITFPNAKINLGLQILGKREDNYHEISTCMYPIPVTDALEIIPSENSGFSSSGMAIPGKSENNLILKAYHLLVADFPQLSPVQVHLHKNIPIGAGLGGGSADAAFALSMLNDIFALKIDKQKLKQYAARLGSDCPFFIENQAQIATGRGELLQPAAVKLSGNWLYLIHPGIHISTQEAYAGVQPVSGQKDLKEILKKPENWKKDLDNDFESSLFKKYPILSVIKSSLYQAGAWYASMSGSGSSVFGLFSEEPKQLSFPDHYIQLRKALD</sequence>
<comment type="catalytic activity">
    <reaction evidence="9">
        <text>4-CDP-2-C-methyl-D-erythritol + ATP = 4-CDP-2-C-methyl-D-erythritol 2-phosphate + ADP + H(+)</text>
        <dbReference type="Rhea" id="RHEA:18437"/>
        <dbReference type="ChEBI" id="CHEBI:15378"/>
        <dbReference type="ChEBI" id="CHEBI:30616"/>
        <dbReference type="ChEBI" id="CHEBI:57823"/>
        <dbReference type="ChEBI" id="CHEBI:57919"/>
        <dbReference type="ChEBI" id="CHEBI:456216"/>
        <dbReference type="EC" id="2.7.1.148"/>
    </reaction>
</comment>
<dbReference type="InterPro" id="IPR004424">
    <property type="entry name" value="IspE"/>
</dbReference>
<evidence type="ECO:0000256" key="3">
    <source>
        <dbReference type="ARBA" id="ARBA00017473"/>
    </source>
</evidence>
<dbReference type="Proteomes" id="UP000649799">
    <property type="component" value="Unassembled WGS sequence"/>
</dbReference>
<feature type="binding site" evidence="9">
    <location>
        <begin position="91"/>
        <end position="101"/>
    </location>
    <ligand>
        <name>ATP</name>
        <dbReference type="ChEBI" id="CHEBI:30616"/>
    </ligand>
</feature>